<dbReference type="OMA" id="ADNMEAD"/>
<evidence type="ECO:0000313" key="4">
    <source>
        <dbReference type="Proteomes" id="UP000007015"/>
    </source>
</evidence>
<name>B8BDN1_ORYSI</name>
<dbReference type="Proteomes" id="UP000007015">
    <property type="component" value="Chromosome 9"/>
</dbReference>
<dbReference type="Pfam" id="PF14392">
    <property type="entry name" value="zf-CCHC_4"/>
    <property type="match status" value="1"/>
</dbReference>
<feature type="region of interest" description="Disordered" evidence="1">
    <location>
        <begin position="1"/>
        <end position="22"/>
    </location>
</feature>
<proteinExistence type="predicted"/>
<feature type="compositionally biased region" description="Low complexity" evidence="1">
    <location>
        <begin position="263"/>
        <end position="273"/>
    </location>
</feature>
<dbReference type="InterPro" id="IPR040256">
    <property type="entry name" value="At4g02000-like"/>
</dbReference>
<sequence length="417" mass="45262">MNNSGGDQQLARHGQELSSQQRNRPIALSRNVLHSEEESSISSLLYVGRLLSSAGGGAPEHMASLRTKLLRDWNPSGAVNFWRATDGAFLIQFYERADLARVLDGAPWCCDGDDLFVLQRAKPDVNLLDQVRFFKAELWVKFYFNYVPVVYLSEASIYALAAHIGELVKCPDKAASFFRARILVDVTRPLVASIDVKLEDGEYRSISVEYERVGSISCGTCRILGHSADRCSTGNQRPSIPRNRSRLSRSSTVNRDDGGGSVGSSSSAGSGISPPLPPSEVAAAPPTDEFTSGMGVDDGGVPSLTTPHTRGLKYYFQKYLFLMSSKKKNPAGEQMVCNPADNMEADAQSGPQPVTSSPPHTSQEDMVIEAAGSNQGHTASSNVEIECTPQITPTTESLLQNGIIYPLNCSSNNYFLK</sequence>
<feature type="region of interest" description="Disordered" evidence="1">
    <location>
        <begin position="230"/>
        <end position="307"/>
    </location>
</feature>
<dbReference type="EMBL" id="CM000134">
    <property type="protein sequence ID" value="EEC84219.1"/>
    <property type="molecule type" value="Genomic_DNA"/>
</dbReference>
<accession>B8BDN1</accession>
<organism evidence="3 4">
    <name type="scientific">Oryza sativa subsp. indica</name>
    <name type="common">Rice</name>
    <dbReference type="NCBI Taxonomy" id="39946"/>
    <lineage>
        <taxon>Eukaryota</taxon>
        <taxon>Viridiplantae</taxon>
        <taxon>Streptophyta</taxon>
        <taxon>Embryophyta</taxon>
        <taxon>Tracheophyta</taxon>
        <taxon>Spermatophyta</taxon>
        <taxon>Magnoliopsida</taxon>
        <taxon>Liliopsida</taxon>
        <taxon>Poales</taxon>
        <taxon>Poaceae</taxon>
        <taxon>BOP clade</taxon>
        <taxon>Oryzoideae</taxon>
        <taxon>Oryzeae</taxon>
        <taxon>Oryzinae</taxon>
        <taxon>Oryza</taxon>
        <taxon>Oryza sativa</taxon>
    </lineage>
</organism>
<gene>
    <name evidence="3" type="ORF">OsI_30633</name>
</gene>
<dbReference type="PANTHER" id="PTHR31286">
    <property type="entry name" value="GLYCINE-RICH CELL WALL STRUCTURAL PROTEIN 1.8-LIKE"/>
    <property type="match status" value="1"/>
</dbReference>
<protein>
    <recommendedName>
        <fullName evidence="2">Zinc knuckle CX2CX4HX4C domain-containing protein</fullName>
    </recommendedName>
</protein>
<feature type="domain" description="Zinc knuckle CX2CX4HX4C" evidence="2">
    <location>
        <begin position="184"/>
        <end position="232"/>
    </location>
</feature>
<dbReference type="Gramene" id="BGIOSGA030407-TA">
    <property type="protein sequence ID" value="BGIOSGA030407-PA"/>
    <property type="gene ID" value="BGIOSGA030407"/>
</dbReference>
<evidence type="ECO:0000259" key="2">
    <source>
        <dbReference type="Pfam" id="PF14392"/>
    </source>
</evidence>
<reference evidence="3 4" key="1">
    <citation type="journal article" date="2005" name="PLoS Biol.">
        <title>The genomes of Oryza sativa: a history of duplications.</title>
        <authorList>
            <person name="Yu J."/>
            <person name="Wang J."/>
            <person name="Lin W."/>
            <person name="Li S."/>
            <person name="Li H."/>
            <person name="Zhou J."/>
            <person name="Ni P."/>
            <person name="Dong W."/>
            <person name="Hu S."/>
            <person name="Zeng C."/>
            <person name="Zhang J."/>
            <person name="Zhang Y."/>
            <person name="Li R."/>
            <person name="Xu Z."/>
            <person name="Li S."/>
            <person name="Li X."/>
            <person name="Zheng H."/>
            <person name="Cong L."/>
            <person name="Lin L."/>
            <person name="Yin J."/>
            <person name="Geng J."/>
            <person name="Li G."/>
            <person name="Shi J."/>
            <person name="Liu J."/>
            <person name="Lv H."/>
            <person name="Li J."/>
            <person name="Wang J."/>
            <person name="Deng Y."/>
            <person name="Ran L."/>
            <person name="Shi X."/>
            <person name="Wang X."/>
            <person name="Wu Q."/>
            <person name="Li C."/>
            <person name="Ren X."/>
            <person name="Wang J."/>
            <person name="Wang X."/>
            <person name="Li D."/>
            <person name="Liu D."/>
            <person name="Zhang X."/>
            <person name="Ji Z."/>
            <person name="Zhao W."/>
            <person name="Sun Y."/>
            <person name="Zhang Z."/>
            <person name="Bao J."/>
            <person name="Han Y."/>
            <person name="Dong L."/>
            <person name="Ji J."/>
            <person name="Chen P."/>
            <person name="Wu S."/>
            <person name="Liu J."/>
            <person name="Xiao Y."/>
            <person name="Bu D."/>
            <person name="Tan J."/>
            <person name="Yang L."/>
            <person name="Ye C."/>
            <person name="Zhang J."/>
            <person name="Xu J."/>
            <person name="Zhou Y."/>
            <person name="Yu Y."/>
            <person name="Zhang B."/>
            <person name="Zhuang S."/>
            <person name="Wei H."/>
            <person name="Liu B."/>
            <person name="Lei M."/>
            <person name="Yu H."/>
            <person name="Li Y."/>
            <person name="Xu H."/>
            <person name="Wei S."/>
            <person name="He X."/>
            <person name="Fang L."/>
            <person name="Zhang Z."/>
            <person name="Zhang Y."/>
            <person name="Huang X."/>
            <person name="Su Z."/>
            <person name="Tong W."/>
            <person name="Li J."/>
            <person name="Tong Z."/>
            <person name="Li S."/>
            <person name="Ye J."/>
            <person name="Wang L."/>
            <person name="Fang L."/>
            <person name="Lei T."/>
            <person name="Chen C."/>
            <person name="Chen H."/>
            <person name="Xu Z."/>
            <person name="Li H."/>
            <person name="Huang H."/>
            <person name="Zhang F."/>
            <person name="Xu H."/>
            <person name="Li N."/>
            <person name="Zhao C."/>
            <person name="Li S."/>
            <person name="Dong L."/>
            <person name="Huang Y."/>
            <person name="Li L."/>
            <person name="Xi Y."/>
            <person name="Qi Q."/>
            <person name="Li W."/>
            <person name="Zhang B."/>
            <person name="Hu W."/>
            <person name="Zhang Y."/>
            <person name="Tian X."/>
            <person name="Jiao Y."/>
            <person name="Liang X."/>
            <person name="Jin J."/>
            <person name="Gao L."/>
            <person name="Zheng W."/>
            <person name="Hao B."/>
            <person name="Liu S."/>
            <person name="Wang W."/>
            <person name="Yuan L."/>
            <person name="Cao M."/>
            <person name="McDermott J."/>
            <person name="Samudrala R."/>
            <person name="Wang J."/>
            <person name="Wong G.K."/>
            <person name="Yang H."/>
        </authorList>
    </citation>
    <scope>NUCLEOTIDE SEQUENCE [LARGE SCALE GENOMIC DNA]</scope>
    <source>
        <strain evidence="4">cv. 93-11</strain>
    </source>
</reference>
<evidence type="ECO:0000256" key="1">
    <source>
        <dbReference type="SAM" id="MobiDB-lite"/>
    </source>
</evidence>
<dbReference type="STRING" id="39946.B8BDN1"/>
<dbReference type="PANTHER" id="PTHR31286:SF167">
    <property type="entry name" value="OS09G0268800 PROTEIN"/>
    <property type="match status" value="1"/>
</dbReference>
<dbReference type="AlphaFoldDB" id="B8BDN1"/>
<dbReference type="OrthoDB" id="682783at2759"/>
<dbReference type="HOGENOM" id="CLU_659522_0_0_1"/>
<keyword evidence="4" id="KW-1185">Reference proteome</keyword>
<dbReference type="InterPro" id="IPR025836">
    <property type="entry name" value="Zn_knuckle_CX2CX4HX4C"/>
</dbReference>
<evidence type="ECO:0000313" key="3">
    <source>
        <dbReference type="EMBL" id="EEC84219.1"/>
    </source>
</evidence>